<evidence type="ECO:0000256" key="2">
    <source>
        <dbReference type="ARBA" id="ARBA00022679"/>
    </source>
</evidence>
<evidence type="ECO:0000259" key="10">
    <source>
        <dbReference type="Pfam" id="PF00562"/>
    </source>
</evidence>
<gene>
    <name evidence="6" type="primary">rpoB</name>
    <name evidence="16" type="ORF">UY02_C0014G0027</name>
</gene>
<evidence type="ECO:0000256" key="4">
    <source>
        <dbReference type="ARBA" id="ARBA00023163"/>
    </source>
</evidence>
<evidence type="ECO:0000256" key="9">
    <source>
        <dbReference type="SAM" id="MobiDB-lite"/>
    </source>
</evidence>
<dbReference type="GO" id="GO:0003899">
    <property type="term" value="F:DNA-directed RNA polymerase activity"/>
    <property type="evidence" value="ECO:0007669"/>
    <property type="project" value="UniProtKB-UniRule"/>
</dbReference>
<comment type="similarity">
    <text evidence="6 7">Belongs to the RNA polymerase beta chain family.</text>
</comment>
<dbReference type="GO" id="GO:0032549">
    <property type="term" value="F:ribonucleoside binding"/>
    <property type="evidence" value="ECO:0007669"/>
    <property type="project" value="InterPro"/>
</dbReference>
<dbReference type="Gene3D" id="2.40.270.10">
    <property type="entry name" value="DNA-directed RNA polymerase, subunit 2, domain 6"/>
    <property type="match status" value="2"/>
</dbReference>
<dbReference type="GO" id="GO:0006351">
    <property type="term" value="P:DNA-templated transcription"/>
    <property type="evidence" value="ECO:0007669"/>
    <property type="project" value="UniProtKB-UniRule"/>
</dbReference>
<dbReference type="Proteomes" id="UP000034682">
    <property type="component" value="Unassembled WGS sequence"/>
</dbReference>
<dbReference type="InterPro" id="IPR007641">
    <property type="entry name" value="RNA_pol_Rpb2_7"/>
</dbReference>
<dbReference type="InterPro" id="IPR007642">
    <property type="entry name" value="RNA_pol_Rpb2_2"/>
</dbReference>
<dbReference type="GO" id="GO:0000428">
    <property type="term" value="C:DNA-directed RNA polymerase complex"/>
    <property type="evidence" value="ECO:0007669"/>
    <property type="project" value="UniProtKB-KW"/>
</dbReference>
<feature type="domain" description="RNA polymerase Rpb2" evidence="14">
    <location>
        <begin position="380"/>
        <end position="448"/>
    </location>
</feature>
<dbReference type="AlphaFoldDB" id="A0A0G1VF10"/>
<dbReference type="PROSITE" id="PS01166">
    <property type="entry name" value="RNA_POL_BETA"/>
    <property type="match status" value="1"/>
</dbReference>
<dbReference type="InterPro" id="IPR007121">
    <property type="entry name" value="RNA_pol_bsu_CS"/>
</dbReference>
<dbReference type="InterPro" id="IPR014724">
    <property type="entry name" value="RNA_pol_RPB2_OB-fold"/>
</dbReference>
<dbReference type="InterPro" id="IPR042107">
    <property type="entry name" value="DNA-dir_RNA_pol_bsu_ext_1_sf"/>
</dbReference>
<feature type="domain" description="RNA polymerase beta subunit protrusion" evidence="13">
    <location>
        <begin position="19"/>
        <end position="364"/>
    </location>
</feature>
<evidence type="ECO:0000259" key="14">
    <source>
        <dbReference type="Pfam" id="PF04565"/>
    </source>
</evidence>
<keyword evidence="1 6" id="KW-0240">DNA-directed RNA polymerase</keyword>
<dbReference type="Gene3D" id="2.40.50.100">
    <property type="match status" value="1"/>
</dbReference>
<feature type="domain" description="DNA-directed RNA polymerase beta subunit external 1" evidence="15">
    <location>
        <begin position="458"/>
        <end position="524"/>
    </location>
</feature>
<dbReference type="Gene3D" id="3.90.1800.10">
    <property type="entry name" value="RNA polymerase alpha subunit dimerisation domain"/>
    <property type="match status" value="1"/>
</dbReference>
<comment type="subunit">
    <text evidence="6 8">The RNAP catalytic core consists of 2 alpha, 1 beta, 1 beta' and 1 omega subunit. When a sigma factor is associated with the core the holoenzyme is formed, which can initiate transcription.</text>
</comment>
<evidence type="ECO:0000259" key="11">
    <source>
        <dbReference type="Pfam" id="PF04560"/>
    </source>
</evidence>
<organism evidence="16 17">
    <name type="scientific">Candidatus Giovannonibacteria bacterium GW2011_GWB1_47_6b</name>
    <dbReference type="NCBI Taxonomy" id="1618655"/>
    <lineage>
        <taxon>Bacteria</taxon>
        <taxon>Candidatus Giovannoniibacteriota</taxon>
    </lineage>
</organism>
<dbReference type="Gene3D" id="3.90.1100.10">
    <property type="match status" value="1"/>
</dbReference>
<evidence type="ECO:0000256" key="1">
    <source>
        <dbReference type="ARBA" id="ARBA00022478"/>
    </source>
</evidence>
<dbReference type="Pfam" id="PF04560">
    <property type="entry name" value="RNA_pol_Rpb2_7"/>
    <property type="match status" value="1"/>
</dbReference>
<evidence type="ECO:0000256" key="5">
    <source>
        <dbReference type="ARBA" id="ARBA00048552"/>
    </source>
</evidence>
<feature type="domain" description="RNA polymerase Rpb2" evidence="11">
    <location>
        <begin position="972"/>
        <end position="1045"/>
    </location>
</feature>
<sequence length="1076" mass="120567">MQKKYFARFKEPLARLPYLAEVQLNSYRWFMEKGFRELLTEFSPIEDLAGRQISLEFLDYIIEEPPFDEYHAKAHNLTYEAPLRVKTRLTNKKTGEIKTQEIFFADFPLMTNHGTFVINGIERVIVSQLVRSFGVYFTANEFRGKKRFGAKAIPGRGVWLEFESDADGAIWVKIDRKRKIAVSALLRIFGLETDEQILSAFKDIDTGEVSHIEATLKKDQTKSKGDAYIEIYKRIRPGEMAALDNARGLIDTIFSSARYDLHVVGRYKMNLRFKSLGGGTEDSRVLTQQDLVYIIHEIIRKNNTPDEVEDDIDHLGHRRVRGVGEMLQNRLRVGIARMERNIHDRISTLETDTLTPMQLVNARPFMSVLKEFFTTNQLSQFMDQVNVLSQLEHKRRLSALGPGGLTRERAGFEVRDVHPSHYGRICPIETPEGPNIGLVGHLASYARVNDFGLIETPYRKVERGKITSEINYLTAFEEADYNIAHAGIAYDSKSGEILDKELEARIKGQPRLVRREDIHYIDVSPTQAFSIATGLIPFLGHDDANRALMGSNMQRQAVPCVIPQAPLVATGIEGRAAEDSGLLITAGDDGKVLYVDAGKIIVRTGRHDREYSLVTFARSNQVTALHHTPLVRAGERVVKGQVLADNSSTKNGELALGQNLLVAFLSWGGATFEDAIILSERLVKEDRFTSIHIEEFTIDVRDTKLGEEITTHDIPNVGEEKLKDLDEDGVVRIGAEVRMGDILVGKISPKGESDLTPEERLLRAIFGEKAKEVKDTSLRLPHGKQGRVVGIKVFSRERGDRLETGVIKRIHIEIAQLRKISVGDKLAGRHGNKGVISKVLQEEDMPYLEDGTPVDIILNPLGVASRMNLGQILEAHLGWACQRLGYQAICPPFIDPSEGEIKEELKKAGIPSSGKVPLYDGRTGERFEQDVMVGQIYMLKLMHMVEDKIHMRSIGPYSLITQQPLGGKAQGGGQRFGEMEVWALEGYGAAHTLQEVITIKSDDVLGRAAIYDAIVRGEKLKNPRVPASFYVLVNELKGLALNVIIKEATPTYDSDSEEDEADVSLNQRARSRMARS</sequence>
<dbReference type="Gene3D" id="2.40.50.150">
    <property type="match status" value="1"/>
</dbReference>
<dbReference type="Pfam" id="PF04563">
    <property type="entry name" value="RNA_pol_Rpb2_1"/>
    <property type="match status" value="1"/>
</dbReference>
<dbReference type="PATRIC" id="fig|1618655.3.peg.360"/>
<evidence type="ECO:0000256" key="3">
    <source>
        <dbReference type="ARBA" id="ARBA00022695"/>
    </source>
</evidence>
<dbReference type="InterPro" id="IPR007120">
    <property type="entry name" value="DNA-dir_RNAP_su2_dom"/>
</dbReference>
<comment type="function">
    <text evidence="6 8">DNA-dependent RNA polymerase catalyzes the transcription of DNA into RNA using the four ribonucleoside triphosphates as substrates.</text>
</comment>
<dbReference type="InterPro" id="IPR007645">
    <property type="entry name" value="RNA_pol_Rpb2_3"/>
</dbReference>
<name>A0A0G1VF10_9BACT</name>
<dbReference type="SUPFAM" id="SSF64484">
    <property type="entry name" value="beta and beta-prime subunits of DNA dependent RNA-polymerase"/>
    <property type="match status" value="1"/>
</dbReference>
<evidence type="ECO:0000259" key="12">
    <source>
        <dbReference type="Pfam" id="PF04561"/>
    </source>
</evidence>
<feature type="domain" description="RNA polymerase Rpb2" evidence="12">
    <location>
        <begin position="148"/>
        <end position="321"/>
    </location>
</feature>
<dbReference type="Gene3D" id="2.30.150.10">
    <property type="entry name" value="DNA-directed RNA polymerase, beta subunit, external 1 domain"/>
    <property type="match status" value="1"/>
</dbReference>
<dbReference type="HAMAP" id="MF_01321">
    <property type="entry name" value="RNApol_bact_RpoB"/>
    <property type="match status" value="1"/>
</dbReference>
<dbReference type="InterPro" id="IPR015712">
    <property type="entry name" value="DNA-dir_RNA_pol_su2"/>
</dbReference>
<dbReference type="EMBL" id="LCOK01000014">
    <property type="protein sequence ID" value="KKU76723.1"/>
    <property type="molecule type" value="Genomic_DNA"/>
</dbReference>
<evidence type="ECO:0000313" key="16">
    <source>
        <dbReference type="EMBL" id="KKU76723.1"/>
    </source>
</evidence>
<comment type="catalytic activity">
    <reaction evidence="5 6 8">
        <text>RNA(n) + a ribonucleoside 5'-triphosphate = RNA(n+1) + diphosphate</text>
        <dbReference type="Rhea" id="RHEA:21248"/>
        <dbReference type="Rhea" id="RHEA-COMP:14527"/>
        <dbReference type="Rhea" id="RHEA-COMP:17342"/>
        <dbReference type="ChEBI" id="CHEBI:33019"/>
        <dbReference type="ChEBI" id="CHEBI:61557"/>
        <dbReference type="ChEBI" id="CHEBI:140395"/>
        <dbReference type="EC" id="2.7.7.6"/>
    </reaction>
</comment>
<evidence type="ECO:0000259" key="13">
    <source>
        <dbReference type="Pfam" id="PF04563"/>
    </source>
</evidence>
<dbReference type="Gene3D" id="3.90.1110.10">
    <property type="entry name" value="RNA polymerase Rpb2, domain 2"/>
    <property type="match status" value="1"/>
</dbReference>
<evidence type="ECO:0000259" key="15">
    <source>
        <dbReference type="Pfam" id="PF10385"/>
    </source>
</evidence>
<keyword evidence="2 6" id="KW-0808">Transferase</keyword>
<dbReference type="InterPro" id="IPR037034">
    <property type="entry name" value="RNA_pol_Rpb2_2_sf"/>
</dbReference>
<feature type="region of interest" description="Disordered" evidence="9">
    <location>
        <begin position="1051"/>
        <end position="1076"/>
    </location>
</feature>
<dbReference type="GO" id="GO:0003677">
    <property type="term" value="F:DNA binding"/>
    <property type="evidence" value="ECO:0007669"/>
    <property type="project" value="UniProtKB-UniRule"/>
</dbReference>
<protein>
    <recommendedName>
        <fullName evidence="6 8">DNA-directed RNA polymerase subunit beta</fullName>
        <shortName evidence="6">RNAP subunit beta</shortName>
        <ecNumber evidence="6 8">2.7.7.6</ecNumber>
    </recommendedName>
    <alternativeName>
        <fullName evidence="6">RNA polymerase subunit beta</fullName>
    </alternativeName>
    <alternativeName>
        <fullName evidence="6">Transcriptase subunit beta</fullName>
    </alternativeName>
</protein>
<evidence type="ECO:0000256" key="7">
    <source>
        <dbReference type="RuleBase" id="RU000434"/>
    </source>
</evidence>
<evidence type="ECO:0000256" key="6">
    <source>
        <dbReference type="HAMAP-Rule" id="MF_01321"/>
    </source>
</evidence>
<proteinExistence type="inferred from homology"/>
<dbReference type="InterPro" id="IPR007644">
    <property type="entry name" value="RNA_pol_bsu_protrusion"/>
</dbReference>
<feature type="domain" description="DNA-directed RNA polymerase subunit 2 hybrid-binding" evidence="10">
    <location>
        <begin position="586"/>
        <end position="970"/>
    </location>
</feature>
<dbReference type="InterPro" id="IPR010243">
    <property type="entry name" value="RNA_pol_bsu_bac"/>
</dbReference>
<dbReference type="InterPro" id="IPR037033">
    <property type="entry name" value="DNA-dir_RNAP_su2_hyb_sf"/>
</dbReference>
<dbReference type="Pfam" id="PF00562">
    <property type="entry name" value="RNA_pol_Rpb2_6"/>
    <property type="match status" value="1"/>
</dbReference>
<dbReference type="EC" id="2.7.7.6" evidence="6 8"/>
<evidence type="ECO:0000313" key="17">
    <source>
        <dbReference type="Proteomes" id="UP000034682"/>
    </source>
</evidence>
<dbReference type="Pfam" id="PF10385">
    <property type="entry name" value="RNA_pol_Rpb2_45"/>
    <property type="match status" value="1"/>
</dbReference>
<keyword evidence="4 6" id="KW-0804">Transcription</keyword>
<dbReference type="Pfam" id="PF04565">
    <property type="entry name" value="RNA_pol_Rpb2_3"/>
    <property type="match status" value="1"/>
</dbReference>
<dbReference type="Pfam" id="PF04561">
    <property type="entry name" value="RNA_pol_Rpb2_2"/>
    <property type="match status" value="1"/>
</dbReference>
<dbReference type="InterPro" id="IPR019462">
    <property type="entry name" value="DNA-dir_RNA_pol_bsu_external_1"/>
</dbReference>
<dbReference type="NCBIfam" id="TIGR02013">
    <property type="entry name" value="rpoB"/>
    <property type="match status" value="1"/>
</dbReference>
<comment type="caution">
    <text evidence="16">The sequence shown here is derived from an EMBL/GenBank/DDBJ whole genome shotgun (WGS) entry which is preliminary data.</text>
</comment>
<dbReference type="NCBIfam" id="NF001616">
    <property type="entry name" value="PRK00405.1"/>
    <property type="match status" value="1"/>
</dbReference>
<dbReference type="PANTHER" id="PTHR20856">
    <property type="entry name" value="DNA-DIRECTED RNA POLYMERASE I SUBUNIT 2"/>
    <property type="match status" value="1"/>
</dbReference>
<evidence type="ECO:0000256" key="8">
    <source>
        <dbReference type="RuleBase" id="RU363031"/>
    </source>
</evidence>
<keyword evidence="3 6" id="KW-0548">Nucleotidyltransferase</keyword>
<dbReference type="CDD" id="cd00653">
    <property type="entry name" value="RNA_pol_B_RPB2"/>
    <property type="match status" value="1"/>
</dbReference>
<accession>A0A0G1VF10</accession>
<reference evidence="16 17" key="1">
    <citation type="journal article" date="2015" name="Nature">
        <title>rRNA introns, odd ribosomes, and small enigmatic genomes across a large radiation of phyla.</title>
        <authorList>
            <person name="Brown C.T."/>
            <person name="Hug L.A."/>
            <person name="Thomas B.C."/>
            <person name="Sharon I."/>
            <person name="Castelle C.J."/>
            <person name="Singh A."/>
            <person name="Wilkins M.J."/>
            <person name="Williams K.H."/>
            <person name="Banfield J.F."/>
        </authorList>
    </citation>
    <scope>NUCLEOTIDE SEQUENCE [LARGE SCALE GENOMIC DNA]</scope>
</reference>